<proteinExistence type="predicted"/>
<gene>
    <name evidence="1" type="ORF">GGE06_005756</name>
</gene>
<sequence length="471" mass="51626">MTTTPVRPPSPRRPDHDVRRFADDPLRWFGGDRASMHRLPAPDLAALQLAALRMRFTELVDRLPVVGALAREQNLDGIGALDDAAQLLLPHTVYKSYPPSLLSQGRFDQLTRWISQLTTVDLSGLDTSGCDSVDAWLTLIDDHTRLRLAHSSGTSGTMSFVPHTAEQYGLLYEIVRHDTVPAGTPADEPVHVVWPSYRSGRSGIARHATAMFEQLSRHSPDHFHTLDPGHLSADLMLLAARVKAAGGRPGQVEIPAALREQRDRYLAGRRSAPEAMRRFTADLAERLRGERVVSLSLWETYHEWARAGLDQGLDGVFAPDSVLMPGGGTKGSVLPDDWAAQVARFAGVPSVRLVYAMVELIMLSLVCPAGAYHVEPWIVPYVLDPDTGRPLPRQGTVRGRAAFFDLTADVYWGGFVTGDRVAVSYDPCSCGRTTPRVEPGISRFEDDDKITCAATPEALDDALEYLADAAL</sequence>
<reference evidence="1 2" key="1">
    <citation type="submission" date="2020-08" db="EMBL/GenBank/DDBJ databases">
        <title>Genomic Encyclopedia of Type Strains, Phase III (KMG-III): the genomes of soil and plant-associated and newly described type strains.</title>
        <authorList>
            <person name="Whitman W."/>
        </authorList>
    </citation>
    <scope>NUCLEOTIDE SEQUENCE [LARGE SCALE GENOMIC DNA]</scope>
    <source>
        <strain evidence="1 2">SFB5A</strain>
    </source>
</reference>
<evidence type="ECO:0008006" key="3">
    <source>
        <dbReference type="Google" id="ProtNLM"/>
    </source>
</evidence>
<dbReference type="AlphaFoldDB" id="A0A7W7U711"/>
<dbReference type="Gene3D" id="3.40.50.12780">
    <property type="entry name" value="N-terminal domain of ligase-like"/>
    <property type="match status" value="1"/>
</dbReference>
<dbReference type="EMBL" id="JACHJY010000008">
    <property type="protein sequence ID" value="MBB4984810.1"/>
    <property type="molecule type" value="Genomic_DNA"/>
</dbReference>
<evidence type="ECO:0000313" key="2">
    <source>
        <dbReference type="Proteomes" id="UP000582643"/>
    </source>
</evidence>
<dbReference type="InterPro" id="IPR042099">
    <property type="entry name" value="ANL_N_sf"/>
</dbReference>
<keyword evidence="2" id="KW-1185">Reference proteome</keyword>
<dbReference type="RefSeq" id="WP_184932118.1">
    <property type="nucleotide sequence ID" value="NZ_JACHJY010000008.1"/>
</dbReference>
<comment type="caution">
    <text evidence="1">The sequence shown here is derived from an EMBL/GenBank/DDBJ whole genome shotgun (WGS) entry which is preliminary data.</text>
</comment>
<organism evidence="1 2">
    <name type="scientific">Streptomyces nymphaeiformis</name>
    <dbReference type="NCBI Taxonomy" id="2663842"/>
    <lineage>
        <taxon>Bacteria</taxon>
        <taxon>Bacillati</taxon>
        <taxon>Actinomycetota</taxon>
        <taxon>Actinomycetes</taxon>
        <taxon>Kitasatosporales</taxon>
        <taxon>Streptomycetaceae</taxon>
        <taxon>Streptomyces</taxon>
    </lineage>
</organism>
<evidence type="ECO:0000313" key="1">
    <source>
        <dbReference type="EMBL" id="MBB4984810.1"/>
    </source>
</evidence>
<name>A0A7W7U711_9ACTN</name>
<dbReference type="Proteomes" id="UP000582643">
    <property type="component" value="Unassembled WGS sequence"/>
</dbReference>
<protein>
    <recommendedName>
        <fullName evidence="3">Acyl-protein synthetase LuxE domain-containing protein</fullName>
    </recommendedName>
</protein>
<accession>A0A7W7U711</accession>